<feature type="compositionally biased region" description="Low complexity" evidence="1">
    <location>
        <begin position="72"/>
        <end position="85"/>
    </location>
</feature>
<protein>
    <submittedName>
        <fullName evidence="2">Uncharacterized protein</fullName>
    </submittedName>
</protein>
<name>A0AAD7ES59_9AGAR</name>
<feature type="compositionally biased region" description="Low complexity" evidence="1">
    <location>
        <begin position="9"/>
        <end position="19"/>
    </location>
</feature>
<feature type="region of interest" description="Disordered" evidence="1">
    <location>
        <begin position="1"/>
        <end position="126"/>
    </location>
</feature>
<keyword evidence="3" id="KW-1185">Reference proteome</keyword>
<evidence type="ECO:0000256" key="1">
    <source>
        <dbReference type="SAM" id="MobiDB-lite"/>
    </source>
</evidence>
<dbReference type="EMBL" id="JARIHO010000016">
    <property type="protein sequence ID" value="KAJ7348925.1"/>
    <property type="molecule type" value="Genomic_DNA"/>
</dbReference>
<dbReference type="AlphaFoldDB" id="A0AAD7ES59"/>
<sequence length="298" mass="32768">MPPRRKAKVSAAKAKAAPAQKRRAEDASDARKDAPPAKKARQSAPKPAQKESVDVIEISSDSEGGSDDGDTKAIASKSIAASTEIDASDSDDDSDEREDEDGANGANGSDSEDGEDEDGNPRLPPKVRERLEYIESHTDGLTNTYLKFIARELNNFMGKGGDLACDIVNHCAFQAQLGRSDLGYEKRLVKRIHIMCWGGCGEEDDSDDEYDDDYEIPKEITTRLFQCCEMLERFDLKALRKVIKNLPKYKGRRKGELDEVIEDVMAHIDDMAARKADIAAEVAMITKIQNKAASRAAK</sequence>
<proteinExistence type="predicted"/>
<reference evidence="2" key="1">
    <citation type="submission" date="2023-03" db="EMBL/GenBank/DDBJ databases">
        <title>Massive genome expansion in bonnet fungi (Mycena s.s.) driven by repeated elements and novel gene families across ecological guilds.</title>
        <authorList>
            <consortium name="Lawrence Berkeley National Laboratory"/>
            <person name="Harder C.B."/>
            <person name="Miyauchi S."/>
            <person name="Viragh M."/>
            <person name="Kuo A."/>
            <person name="Thoen E."/>
            <person name="Andreopoulos B."/>
            <person name="Lu D."/>
            <person name="Skrede I."/>
            <person name="Drula E."/>
            <person name="Henrissat B."/>
            <person name="Morin E."/>
            <person name="Kohler A."/>
            <person name="Barry K."/>
            <person name="LaButti K."/>
            <person name="Morin E."/>
            <person name="Salamov A."/>
            <person name="Lipzen A."/>
            <person name="Mereny Z."/>
            <person name="Hegedus B."/>
            <person name="Baldrian P."/>
            <person name="Stursova M."/>
            <person name="Weitz H."/>
            <person name="Taylor A."/>
            <person name="Grigoriev I.V."/>
            <person name="Nagy L.G."/>
            <person name="Martin F."/>
            <person name="Kauserud H."/>
        </authorList>
    </citation>
    <scope>NUCLEOTIDE SEQUENCE</scope>
    <source>
        <strain evidence="2">CBHHK002</strain>
    </source>
</reference>
<feature type="compositionally biased region" description="Basic and acidic residues" evidence="1">
    <location>
        <begin position="22"/>
        <end position="36"/>
    </location>
</feature>
<evidence type="ECO:0000313" key="2">
    <source>
        <dbReference type="EMBL" id="KAJ7348925.1"/>
    </source>
</evidence>
<feature type="compositionally biased region" description="Acidic residues" evidence="1">
    <location>
        <begin position="86"/>
        <end position="102"/>
    </location>
</feature>
<comment type="caution">
    <text evidence="2">The sequence shown here is derived from an EMBL/GenBank/DDBJ whole genome shotgun (WGS) entry which is preliminary data.</text>
</comment>
<evidence type="ECO:0000313" key="3">
    <source>
        <dbReference type="Proteomes" id="UP001218218"/>
    </source>
</evidence>
<accession>A0AAD7ES59</accession>
<gene>
    <name evidence="2" type="ORF">DFH08DRAFT_935940</name>
</gene>
<organism evidence="2 3">
    <name type="scientific">Mycena albidolilacea</name>
    <dbReference type="NCBI Taxonomy" id="1033008"/>
    <lineage>
        <taxon>Eukaryota</taxon>
        <taxon>Fungi</taxon>
        <taxon>Dikarya</taxon>
        <taxon>Basidiomycota</taxon>
        <taxon>Agaricomycotina</taxon>
        <taxon>Agaricomycetes</taxon>
        <taxon>Agaricomycetidae</taxon>
        <taxon>Agaricales</taxon>
        <taxon>Marasmiineae</taxon>
        <taxon>Mycenaceae</taxon>
        <taxon>Mycena</taxon>
    </lineage>
</organism>
<dbReference type="Proteomes" id="UP001218218">
    <property type="component" value="Unassembled WGS sequence"/>
</dbReference>